<keyword evidence="2" id="KW-0472">Membrane</keyword>
<evidence type="ECO:0000313" key="3">
    <source>
        <dbReference type="Ensembl" id="ENSVKKP00000005063.1"/>
    </source>
</evidence>
<evidence type="ECO:0000256" key="2">
    <source>
        <dbReference type="SAM" id="Phobius"/>
    </source>
</evidence>
<dbReference type="OMA" id="HYLASYS"/>
<dbReference type="PANTHER" id="PTHR31450">
    <property type="entry name" value="LEUCINE-RICH REPEAT-CONTAINING PROTEIN 19 LRRC19 FAMILY MEMBER"/>
    <property type="match status" value="1"/>
</dbReference>
<name>A0A8D2KSL1_VARKO</name>
<organism evidence="3 4">
    <name type="scientific">Varanus komodoensis</name>
    <name type="common">Komodo dragon</name>
    <dbReference type="NCBI Taxonomy" id="61221"/>
    <lineage>
        <taxon>Eukaryota</taxon>
        <taxon>Metazoa</taxon>
        <taxon>Chordata</taxon>
        <taxon>Craniata</taxon>
        <taxon>Vertebrata</taxon>
        <taxon>Euteleostomi</taxon>
        <taxon>Lepidosauria</taxon>
        <taxon>Squamata</taxon>
        <taxon>Bifurcata</taxon>
        <taxon>Unidentata</taxon>
        <taxon>Episquamata</taxon>
        <taxon>Toxicofera</taxon>
        <taxon>Anguimorpha</taxon>
        <taxon>Paleoanguimorpha</taxon>
        <taxon>Varanoidea</taxon>
        <taxon>Varanidae</taxon>
        <taxon>Varanus</taxon>
    </lineage>
</organism>
<keyword evidence="2" id="KW-1133">Transmembrane helix</keyword>
<reference evidence="3" key="1">
    <citation type="submission" date="2025-08" db="UniProtKB">
        <authorList>
            <consortium name="Ensembl"/>
        </authorList>
    </citation>
    <scope>IDENTIFICATION</scope>
</reference>
<sequence length="115" mass="12845">MLLSITLVGLDLEITSSKFSSNHSHAGRSWPYFAGFVLSAIGISILIVLVAKCKLLQRNHASYHHQRLNQPIDGAAGSPAEDDDGFIEDNYIEPNRDLKEEEEEVEGELEPHFRV</sequence>
<reference evidence="3" key="2">
    <citation type="submission" date="2025-09" db="UniProtKB">
        <authorList>
            <consortium name="Ensembl"/>
        </authorList>
    </citation>
    <scope>IDENTIFICATION</scope>
</reference>
<keyword evidence="4" id="KW-1185">Reference proteome</keyword>
<proteinExistence type="predicted"/>
<feature type="region of interest" description="Disordered" evidence="1">
    <location>
        <begin position="67"/>
        <end position="89"/>
    </location>
</feature>
<dbReference type="Pfam" id="PF15176">
    <property type="entry name" value="LRR19-TM"/>
    <property type="match status" value="1"/>
</dbReference>
<dbReference type="Ensembl" id="ENSVKKT00000005202.1">
    <property type="protein sequence ID" value="ENSVKKP00000005063.1"/>
    <property type="gene ID" value="ENSVKKG00000003758.1"/>
</dbReference>
<feature type="compositionally biased region" description="Acidic residues" evidence="1">
    <location>
        <begin position="80"/>
        <end position="89"/>
    </location>
</feature>
<feature type="transmembrane region" description="Helical" evidence="2">
    <location>
        <begin position="30"/>
        <end position="51"/>
    </location>
</feature>
<dbReference type="Proteomes" id="UP000694545">
    <property type="component" value="Unplaced"/>
</dbReference>
<dbReference type="AlphaFoldDB" id="A0A8D2KSL1"/>
<dbReference type="PANTHER" id="PTHR31450:SF3">
    <property type="entry name" value="TYPE III ENDOSOME MEMBRANE PROTEIN TEMP"/>
    <property type="match status" value="1"/>
</dbReference>
<protein>
    <submittedName>
        <fullName evidence="3">Chromosome 1 open reading frame 210</fullName>
    </submittedName>
</protein>
<evidence type="ECO:0000313" key="4">
    <source>
        <dbReference type="Proteomes" id="UP000694545"/>
    </source>
</evidence>
<accession>A0A8D2KSL1</accession>
<keyword evidence="2" id="KW-0812">Transmembrane</keyword>
<evidence type="ECO:0000256" key="1">
    <source>
        <dbReference type="SAM" id="MobiDB-lite"/>
    </source>
</evidence>